<dbReference type="RefSeq" id="WP_307561181.1">
    <property type="nucleotide sequence ID" value="NZ_JAUSQU010000001.1"/>
</dbReference>
<dbReference type="InterPro" id="IPR036388">
    <property type="entry name" value="WH-like_DNA-bd_sf"/>
</dbReference>
<protein>
    <submittedName>
        <fullName evidence="1">DNA-binding transcriptional ArsR family regulator</fullName>
    </submittedName>
</protein>
<dbReference type="CDD" id="cd00090">
    <property type="entry name" value="HTH_ARSR"/>
    <property type="match status" value="1"/>
</dbReference>
<reference evidence="1 2" key="1">
    <citation type="submission" date="2023-07" db="EMBL/GenBank/DDBJ databases">
        <title>Sequencing the genomes of 1000 actinobacteria strains.</title>
        <authorList>
            <person name="Klenk H.-P."/>
        </authorList>
    </citation>
    <scope>NUCLEOTIDE SEQUENCE [LARGE SCALE GENOMIC DNA]</scope>
    <source>
        <strain evidence="1 2">DSM 46740</strain>
    </source>
</reference>
<dbReference type="EMBL" id="JAUSQU010000001">
    <property type="protein sequence ID" value="MDP9845496.1"/>
    <property type="molecule type" value="Genomic_DNA"/>
</dbReference>
<keyword evidence="1" id="KW-0238">DNA-binding</keyword>
<name>A0ABT9QGK8_9ACTN</name>
<evidence type="ECO:0000313" key="1">
    <source>
        <dbReference type="EMBL" id="MDP9845496.1"/>
    </source>
</evidence>
<organism evidence="1 2">
    <name type="scientific">Streptosporangium lutulentum</name>
    <dbReference type="NCBI Taxonomy" id="1461250"/>
    <lineage>
        <taxon>Bacteria</taxon>
        <taxon>Bacillati</taxon>
        <taxon>Actinomycetota</taxon>
        <taxon>Actinomycetes</taxon>
        <taxon>Streptosporangiales</taxon>
        <taxon>Streptosporangiaceae</taxon>
        <taxon>Streptosporangium</taxon>
    </lineage>
</organism>
<sequence length="81" mass="8742">MNLAETGTEVSQHLGVLRESGLVTRERSGRNVLYMTTALGASLSGTTTGPLAGRFTGRILRGDPMSDQTEFVDDDTRLTVR</sequence>
<proteinExistence type="predicted"/>
<dbReference type="InterPro" id="IPR036390">
    <property type="entry name" value="WH_DNA-bd_sf"/>
</dbReference>
<dbReference type="Gene3D" id="1.10.10.10">
    <property type="entry name" value="Winged helix-like DNA-binding domain superfamily/Winged helix DNA-binding domain"/>
    <property type="match status" value="1"/>
</dbReference>
<comment type="caution">
    <text evidence="1">The sequence shown here is derived from an EMBL/GenBank/DDBJ whole genome shotgun (WGS) entry which is preliminary data.</text>
</comment>
<keyword evidence="2" id="KW-1185">Reference proteome</keyword>
<dbReference type="GO" id="GO:0003677">
    <property type="term" value="F:DNA binding"/>
    <property type="evidence" value="ECO:0007669"/>
    <property type="project" value="UniProtKB-KW"/>
</dbReference>
<accession>A0ABT9QGK8</accession>
<gene>
    <name evidence="1" type="ORF">J2853_004707</name>
</gene>
<dbReference type="InterPro" id="IPR011991">
    <property type="entry name" value="ArsR-like_HTH"/>
</dbReference>
<dbReference type="Proteomes" id="UP001225356">
    <property type="component" value="Unassembled WGS sequence"/>
</dbReference>
<dbReference type="SUPFAM" id="SSF46785">
    <property type="entry name" value="Winged helix' DNA-binding domain"/>
    <property type="match status" value="1"/>
</dbReference>
<evidence type="ECO:0000313" key="2">
    <source>
        <dbReference type="Proteomes" id="UP001225356"/>
    </source>
</evidence>